<proteinExistence type="predicted"/>
<dbReference type="AlphaFoldDB" id="A0A1W1XZK0"/>
<dbReference type="InterPro" id="IPR009778">
    <property type="entry name" value="ROF"/>
</dbReference>
<evidence type="ECO:0000313" key="1">
    <source>
        <dbReference type="EMBL" id="SMC29346.1"/>
    </source>
</evidence>
<dbReference type="RefSeq" id="WP_084092713.1">
    <property type="nucleotide sequence ID" value="NZ_FWXD01000033.1"/>
</dbReference>
<dbReference type="STRING" id="1121001.SAMN02745857_03779"/>
<dbReference type="InterPro" id="IPR023534">
    <property type="entry name" value="Rof/RNase_P-like"/>
</dbReference>
<name>A0A1W1XZK0_9NEIS</name>
<dbReference type="SUPFAM" id="SSF101744">
    <property type="entry name" value="Rof/RNase P subunit-like"/>
    <property type="match status" value="1"/>
</dbReference>
<dbReference type="Pfam" id="PF07073">
    <property type="entry name" value="ROF"/>
    <property type="match status" value="1"/>
</dbReference>
<dbReference type="Proteomes" id="UP000192761">
    <property type="component" value="Unassembled WGS sequence"/>
</dbReference>
<protein>
    <submittedName>
        <fullName evidence="1">Transcriptional antiterminator, Rof</fullName>
    </submittedName>
</protein>
<dbReference type="OrthoDB" id="5344363at2"/>
<dbReference type="InterPro" id="IPR038626">
    <property type="entry name" value="Rof-like_sf"/>
</dbReference>
<accession>A0A1W1XZK0</accession>
<organism evidence="1 2">
    <name type="scientific">Andreprevotia lacus DSM 23236</name>
    <dbReference type="NCBI Taxonomy" id="1121001"/>
    <lineage>
        <taxon>Bacteria</taxon>
        <taxon>Pseudomonadati</taxon>
        <taxon>Pseudomonadota</taxon>
        <taxon>Betaproteobacteria</taxon>
        <taxon>Neisseriales</taxon>
        <taxon>Chitinibacteraceae</taxon>
        <taxon>Andreprevotia</taxon>
    </lineage>
</organism>
<reference evidence="1 2" key="1">
    <citation type="submission" date="2017-04" db="EMBL/GenBank/DDBJ databases">
        <authorList>
            <person name="Afonso C.L."/>
            <person name="Miller P.J."/>
            <person name="Scott M.A."/>
            <person name="Spackman E."/>
            <person name="Goraichik I."/>
            <person name="Dimitrov K.M."/>
            <person name="Suarez D.L."/>
            <person name="Swayne D.E."/>
        </authorList>
    </citation>
    <scope>NUCLEOTIDE SEQUENCE [LARGE SCALE GENOMIC DNA]</scope>
    <source>
        <strain evidence="1 2">DSM 23236</strain>
    </source>
</reference>
<evidence type="ECO:0000313" key="2">
    <source>
        <dbReference type="Proteomes" id="UP000192761"/>
    </source>
</evidence>
<keyword evidence="2" id="KW-1185">Reference proteome</keyword>
<gene>
    <name evidence="1" type="ORF">SAMN02745857_03779</name>
</gene>
<sequence>MTHKPYQPIDSDLYDYLELACTNHYKLHVERVGAPEVDGHAKTLFDRDQTEYLQLETHEGLVDVRLDDLNAITPRDRGALFGRIVYR</sequence>
<dbReference type="EMBL" id="FWXD01000033">
    <property type="protein sequence ID" value="SMC29346.1"/>
    <property type="molecule type" value="Genomic_DNA"/>
</dbReference>
<dbReference type="Gene3D" id="2.30.30.400">
    <property type="entry name" value="Rof-like"/>
    <property type="match status" value="1"/>
</dbReference>